<keyword evidence="2 7" id="KW-0812">Transmembrane</keyword>
<comment type="similarity">
    <text evidence="5">Belongs to the DHHC palmitoyltransferase family. ERF2/ZDHHC9 subfamily.</text>
</comment>
<keyword evidence="7" id="KW-0012">Acyltransferase</keyword>
<dbReference type="GO" id="GO:0016020">
    <property type="term" value="C:membrane"/>
    <property type="evidence" value="ECO:0007669"/>
    <property type="project" value="UniProtKB-SubCell"/>
</dbReference>
<sequence length="415" mass="46594">MAMCMDPGKLPLAVSSEDNSQLDDFKSPLQERRNQRDHSAHEMFYRPPRSSHCSVCNRCIDAFDHHCPWVHNCVGRRNYRYFFYFLLFLSLHMLHVFSLCLSYVLAAKLVNPGAVTVPGYTKELNSLPTSTPTDAKFFTREEMLTRPNMCAVVLLLVSFLLAFPVIGLTIFHIVLVSRGRTTNEQVTGKFQKGYNPFTASCCVNIKTTLCGSQFPSYEIYASNRARLVVLGANKQARKGKKALLLEDDDAVMYVPDQHTMESNTRGPIRVPSQKRLKSSELKKLKLADRADTRFGQSSRKEKAVQGGSTCNLYDDMNSVRSPEKTAYEASLEEAFRGAEAVSSPTKFDGSRSDSFQNADSVSNSRTTNHTHSVVYEPRLHSTKILNGDRSRPLNFTDAVRLHDQLTSPSTKAVPL</sequence>
<dbReference type="PANTHER" id="PTHR12349:SF2">
    <property type="entry name" value="PALMITOYLTRANSFERASE ZDHHC8"/>
    <property type="match status" value="1"/>
</dbReference>
<evidence type="ECO:0000256" key="6">
    <source>
        <dbReference type="ARBA" id="ARBA00047790"/>
    </source>
</evidence>
<feature type="compositionally biased region" description="Polar residues" evidence="8">
    <location>
        <begin position="352"/>
        <end position="371"/>
    </location>
</feature>
<evidence type="ECO:0000256" key="4">
    <source>
        <dbReference type="ARBA" id="ARBA00023136"/>
    </source>
</evidence>
<dbReference type="Proteomes" id="UP001177023">
    <property type="component" value="Unassembled WGS sequence"/>
</dbReference>
<evidence type="ECO:0000256" key="5">
    <source>
        <dbReference type="ARBA" id="ARBA00023463"/>
    </source>
</evidence>
<proteinExistence type="inferred from homology"/>
<feature type="transmembrane region" description="Helical" evidence="7">
    <location>
        <begin position="81"/>
        <end position="106"/>
    </location>
</feature>
<evidence type="ECO:0000256" key="8">
    <source>
        <dbReference type="SAM" id="MobiDB-lite"/>
    </source>
</evidence>
<dbReference type="InterPro" id="IPR001594">
    <property type="entry name" value="Palmitoyltrfase_DHHC"/>
</dbReference>
<evidence type="ECO:0000256" key="3">
    <source>
        <dbReference type="ARBA" id="ARBA00022989"/>
    </source>
</evidence>
<dbReference type="PANTHER" id="PTHR12349">
    <property type="entry name" value="ANKYRIN REPEAT AND LEM DOMAIN-CONTAINING PROTEIN 2"/>
    <property type="match status" value="1"/>
</dbReference>
<reference evidence="10" key="1">
    <citation type="submission" date="2023-06" db="EMBL/GenBank/DDBJ databases">
        <authorList>
            <person name="Delattre M."/>
        </authorList>
    </citation>
    <scope>NUCLEOTIDE SEQUENCE</scope>
    <source>
        <strain evidence="10">AF72</strain>
    </source>
</reference>
<gene>
    <name evidence="10" type="ORF">MSPICULIGERA_LOCUS1464</name>
</gene>
<keyword evidence="4 7" id="KW-0472">Membrane</keyword>
<name>A0AA36C5I7_9BILA</name>
<organism evidence="10 11">
    <name type="scientific">Mesorhabditis spiculigera</name>
    <dbReference type="NCBI Taxonomy" id="96644"/>
    <lineage>
        <taxon>Eukaryota</taxon>
        <taxon>Metazoa</taxon>
        <taxon>Ecdysozoa</taxon>
        <taxon>Nematoda</taxon>
        <taxon>Chromadorea</taxon>
        <taxon>Rhabditida</taxon>
        <taxon>Rhabditina</taxon>
        <taxon>Rhabditomorpha</taxon>
        <taxon>Rhabditoidea</taxon>
        <taxon>Rhabditidae</taxon>
        <taxon>Mesorhabditinae</taxon>
        <taxon>Mesorhabditis</taxon>
    </lineage>
</organism>
<dbReference type="Pfam" id="PF01529">
    <property type="entry name" value="DHHC"/>
    <property type="match status" value="1"/>
</dbReference>
<feature type="compositionally biased region" description="Basic and acidic residues" evidence="8">
    <location>
        <begin position="23"/>
        <end position="41"/>
    </location>
</feature>
<feature type="transmembrane region" description="Helical" evidence="7">
    <location>
        <begin position="151"/>
        <end position="175"/>
    </location>
</feature>
<protein>
    <recommendedName>
        <fullName evidence="7">Palmitoyltransferase</fullName>
        <ecNumber evidence="7">2.3.1.225</ecNumber>
    </recommendedName>
</protein>
<dbReference type="EMBL" id="CATQJA010000422">
    <property type="protein sequence ID" value="CAJ0560128.1"/>
    <property type="molecule type" value="Genomic_DNA"/>
</dbReference>
<comment type="caution">
    <text evidence="10">The sequence shown here is derived from an EMBL/GenBank/DDBJ whole genome shotgun (WGS) entry which is preliminary data.</text>
</comment>
<accession>A0AA36C5I7</accession>
<evidence type="ECO:0000256" key="2">
    <source>
        <dbReference type="ARBA" id="ARBA00022692"/>
    </source>
</evidence>
<comment type="subcellular location">
    <subcellularLocation>
        <location evidence="1">Membrane</location>
        <topology evidence="1">Multi-pass membrane protein</topology>
    </subcellularLocation>
</comment>
<dbReference type="GO" id="GO:0019706">
    <property type="term" value="F:protein-cysteine S-palmitoyltransferase activity"/>
    <property type="evidence" value="ECO:0007669"/>
    <property type="project" value="UniProtKB-EC"/>
</dbReference>
<keyword evidence="3 7" id="KW-1133">Transmembrane helix</keyword>
<keyword evidence="11" id="KW-1185">Reference proteome</keyword>
<comment type="catalytic activity">
    <reaction evidence="6">
        <text>L-cysteinyl-[protein] + hexadecanoyl-CoA = S-hexadecanoyl-L-cysteinyl-[protein] + CoA</text>
        <dbReference type="Rhea" id="RHEA:36683"/>
        <dbReference type="Rhea" id="RHEA-COMP:10131"/>
        <dbReference type="Rhea" id="RHEA-COMP:11032"/>
        <dbReference type="ChEBI" id="CHEBI:29950"/>
        <dbReference type="ChEBI" id="CHEBI:57287"/>
        <dbReference type="ChEBI" id="CHEBI:57379"/>
        <dbReference type="ChEBI" id="CHEBI:74151"/>
        <dbReference type="EC" id="2.3.1.225"/>
    </reaction>
    <physiologicalReaction direction="left-to-right" evidence="6">
        <dbReference type="Rhea" id="RHEA:36684"/>
    </physiologicalReaction>
</comment>
<evidence type="ECO:0000256" key="7">
    <source>
        <dbReference type="RuleBase" id="RU079119"/>
    </source>
</evidence>
<feature type="domain" description="Palmitoyltransferase DHHC" evidence="9">
    <location>
        <begin position="41"/>
        <end position="187"/>
    </location>
</feature>
<evidence type="ECO:0000256" key="1">
    <source>
        <dbReference type="ARBA" id="ARBA00004141"/>
    </source>
</evidence>
<feature type="region of interest" description="Disordered" evidence="8">
    <location>
        <begin position="1"/>
        <end position="41"/>
    </location>
</feature>
<feature type="region of interest" description="Disordered" evidence="8">
    <location>
        <begin position="342"/>
        <end position="371"/>
    </location>
</feature>
<dbReference type="PROSITE" id="PS50216">
    <property type="entry name" value="DHHC"/>
    <property type="match status" value="1"/>
</dbReference>
<feature type="non-terminal residue" evidence="10">
    <location>
        <position position="1"/>
    </location>
</feature>
<dbReference type="AlphaFoldDB" id="A0AA36C5I7"/>
<evidence type="ECO:0000313" key="11">
    <source>
        <dbReference type="Proteomes" id="UP001177023"/>
    </source>
</evidence>
<evidence type="ECO:0000259" key="9">
    <source>
        <dbReference type="Pfam" id="PF01529"/>
    </source>
</evidence>
<keyword evidence="7" id="KW-0808">Transferase</keyword>
<dbReference type="EC" id="2.3.1.225" evidence="7"/>
<comment type="domain">
    <text evidence="7">The DHHC domain is required for palmitoyltransferase activity.</text>
</comment>
<evidence type="ECO:0000313" key="10">
    <source>
        <dbReference type="EMBL" id="CAJ0560128.1"/>
    </source>
</evidence>